<dbReference type="SUPFAM" id="SSF51445">
    <property type="entry name" value="(Trans)glycosidases"/>
    <property type="match status" value="1"/>
</dbReference>
<dbReference type="EMBL" id="JARTFS010000016">
    <property type="protein sequence ID" value="MED4403394.1"/>
    <property type="molecule type" value="Genomic_DNA"/>
</dbReference>
<organism evidence="2 3">
    <name type="scientific">Metabacillus fastidiosus</name>
    <dbReference type="NCBI Taxonomy" id="1458"/>
    <lineage>
        <taxon>Bacteria</taxon>
        <taxon>Bacillati</taxon>
        <taxon>Bacillota</taxon>
        <taxon>Bacilli</taxon>
        <taxon>Bacillales</taxon>
        <taxon>Bacillaceae</taxon>
        <taxon>Metabacillus</taxon>
    </lineage>
</organism>
<proteinExistence type="predicted"/>
<keyword evidence="1" id="KW-0732">Signal</keyword>
<reference evidence="2 3" key="1">
    <citation type="submission" date="2023-03" db="EMBL/GenBank/DDBJ databases">
        <title>Bacillus Genome Sequencing.</title>
        <authorList>
            <person name="Dunlap C."/>
        </authorList>
    </citation>
    <scope>NUCLEOTIDE SEQUENCE [LARGE SCALE GENOMIC DNA]</scope>
    <source>
        <strain evidence="2 3">NRS-1717</strain>
    </source>
</reference>
<feature type="chain" id="PRO_5047180895" evidence="1">
    <location>
        <begin position="26"/>
        <end position="275"/>
    </location>
</feature>
<evidence type="ECO:0000313" key="2">
    <source>
        <dbReference type="EMBL" id="MED4403394.1"/>
    </source>
</evidence>
<feature type="signal peptide" evidence="1">
    <location>
        <begin position="1"/>
        <end position="25"/>
    </location>
</feature>
<dbReference type="PANTHER" id="PTHR35882">
    <property type="entry name" value="PELA"/>
    <property type="match status" value="1"/>
</dbReference>
<dbReference type="RefSeq" id="WP_328015737.1">
    <property type="nucleotide sequence ID" value="NZ_JARTFS010000016.1"/>
</dbReference>
<dbReference type="InterPro" id="IPR029455">
    <property type="entry name" value="GHL15"/>
</dbReference>
<dbReference type="Proteomes" id="UP001342826">
    <property type="component" value="Unassembled WGS sequence"/>
</dbReference>
<dbReference type="InterPro" id="IPR017853">
    <property type="entry name" value="GH"/>
</dbReference>
<dbReference type="Gene3D" id="3.20.20.70">
    <property type="entry name" value="Aldolase class I"/>
    <property type="match status" value="1"/>
</dbReference>
<protein>
    <submittedName>
        <fullName evidence="2">Endo alpha-1,4 polygalactosaminidase</fullName>
    </submittedName>
</protein>
<comment type="caution">
    <text evidence="2">The sequence shown here is derived from an EMBL/GenBank/DDBJ whole genome shotgun (WGS) entry which is preliminary data.</text>
</comment>
<accession>A0ABU6P234</accession>
<dbReference type="PANTHER" id="PTHR35882:SF2">
    <property type="entry name" value="PELA"/>
    <property type="match status" value="1"/>
</dbReference>
<gene>
    <name evidence="2" type="ORF">P9271_18975</name>
</gene>
<dbReference type="Pfam" id="PF14885">
    <property type="entry name" value="GHL15"/>
    <property type="match status" value="1"/>
</dbReference>
<dbReference type="InterPro" id="IPR013785">
    <property type="entry name" value="Aldolase_TIM"/>
</dbReference>
<name>A0ABU6P234_9BACI</name>
<keyword evidence="3" id="KW-1185">Reference proteome</keyword>
<evidence type="ECO:0000256" key="1">
    <source>
        <dbReference type="SAM" id="SignalP"/>
    </source>
</evidence>
<sequence length="275" mass="32005">MFKKTFFSINLSFLLLLTYCFPANGQTDNRLMGVNSYSIFYDHVDDAKVKQLSKYDMVVIEPHGITKERVAAIKEKGTLTLGYISIMELQTWDEEFVAKVQDSDYLRVNGEKVYVEDWDTYLMDITNEHYQQLLLDEIQEEIAGKGFDGIILDTVGDIDDFFYKKDEIANPLRQGYVEILQKIKNQHSNLLLLQNWGFKTLEASSKNYIDGIMWEGFDKGRLETNEWGQNWISYFKNLKQQEHIAVFTVAPDSKSVNYSRKQGFVPYKHASSIYN</sequence>
<evidence type="ECO:0000313" key="3">
    <source>
        <dbReference type="Proteomes" id="UP001342826"/>
    </source>
</evidence>